<dbReference type="Proteomes" id="UP001241169">
    <property type="component" value="Unassembled WGS sequence"/>
</dbReference>
<comment type="caution">
    <text evidence="1">The sequence shown here is derived from an EMBL/GenBank/DDBJ whole genome shotgun (WGS) entry which is preliminary data.</text>
</comment>
<dbReference type="GeneID" id="85377041"/>
<evidence type="ECO:0000313" key="1">
    <source>
        <dbReference type="EMBL" id="KAK1535333.1"/>
    </source>
</evidence>
<reference evidence="1 2" key="1">
    <citation type="submission" date="2016-10" db="EMBL/GenBank/DDBJ databases">
        <title>The genome sequence of Colletotrichum fioriniae PJ7.</title>
        <authorList>
            <person name="Baroncelli R."/>
        </authorList>
    </citation>
    <scope>NUCLEOTIDE SEQUENCE [LARGE SCALE GENOMIC DNA]</scope>
    <source>
        <strain evidence="1 2">IMI 384185</strain>
    </source>
</reference>
<sequence>MSATKAQLPLRFTCKELGCERTKFSTRANLERHNKARHGPAAYMPCGKRLPNHASNTRRHELTCQRCCAITGSPSTLNGHASLESPTRLSAGVAETPYFHPTYDTSLGDLNDVIYLNEDYPFELL</sequence>
<proteinExistence type="predicted"/>
<protein>
    <recommendedName>
        <fullName evidence="3">C2H2-type domain-containing protein</fullName>
    </recommendedName>
</protein>
<evidence type="ECO:0000313" key="2">
    <source>
        <dbReference type="Proteomes" id="UP001241169"/>
    </source>
</evidence>
<name>A0ABQ9SGF3_9PEZI</name>
<gene>
    <name evidence="1" type="ORF">CPAR01_08875</name>
</gene>
<organism evidence="1 2">
    <name type="scientific">Colletotrichum paranaense</name>
    <dbReference type="NCBI Taxonomy" id="1914294"/>
    <lineage>
        <taxon>Eukaryota</taxon>
        <taxon>Fungi</taxon>
        <taxon>Dikarya</taxon>
        <taxon>Ascomycota</taxon>
        <taxon>Pezizomycotina</taxon>
        <taxon>Sordariomycetes</taxon>
        <taxon>Hypocreomycetidae</taxon>
        <taxon>Glomerellales</taxon>
        <taxon>Glomerellaceae</taxon>
        <taxon>Colletotrichum</taxon>
        <taxon>Colletotrichum acutatum species complex</taxon>
    </lineage>
</organism>
<accession>A0ABQ9SGF3</accession>
<keyword evidence="2" id="KW-1185">Reference proteome</keyword>
<evidence type="ECO:0008006" key="3">
    <source>
        <dbReference type="Google" id="ProtNLM"/>
    </source>
</evidence>
<dbReference type="RefSeq" id="XP_060347272.1">
    <property type="nucleotide sequence ID" value="XM_060493142.1"/>
</dbReference>
<dbReference type="EMBL" id="MOPA01000007">
    <property type="protein sequence ID" value="KAK1535333.1"/>
    <property type="molecule type" value="Genomic_DNA"/>
</dbReference>